<name>A0A0J6YA73_COCIT</name>
<evidence type="ECO:0000313" key="3">
    <source>
        <dbReference type="Proteomes" id="UP000054565"/>
    </source>
</evidence>
<sequence length="157" mass="17653">MKCGILEKLERASRDIKDGRSELIRFLHRNYHRTIFLCHPIQPESVVSSLGHATLREGPNYGSLETLNSADIKGVWNIRGNKRNQTSGSSIFGISVVTIECKRRFRSQGNPSRSDDRLRDGGLVHNGAQPKARRREDEKFSSTTPSMGWQTKLSTAS</sequence>
<feature type="compositionally biased region" description="Basic and acidic residues" evidence="1">
    <location>
        <begin position="113"/>
        <end position="122"/>
    </location>
</feature>
<dbReference type="Proteomes" id="UP000054565">
    <property type="component" value="Unassembled WGS sequence"/>
</dbReference>
<gene>
    <name evidence="2" type="ORF">CIRG_04330</name>
</gene>
<evidence type="ECO:0000313" key="2">
    <source>
        <dbReference type="EMBL" id="KMP04650.1"/>
    </source>
</evidence>
<dbReference type="AlphaFoldDB" id="A0A0J6YA73"/>
<protein>
    <submittedName>
        <fullName evidence="2">Uncharacterized protein</fullName>
    </submittedName>
</protein>
<reference evidence="3" key="1">
    <citation type="journal article" date="2010" name="Genome Res.">
        <title>Population genomic sequencing of Coccidioides fungi reveals recent hybridization and transposon control.</title>
        <authorList>
            <person name="Neafsey D.E."/>
            <person name="Barker B.M."/>
            <person name="Sharpton T.J."/>
            <person name="Stajich J.E."/>
            <person name="Park D.J."/>
            <person name="Whiston E."/>
            <person name="Hung C.-Y."/>
            <person name="McMahan C."/>
            <person name="White J."/>
            <person name="Sykes S."/>
            <person name="Heiman D."/>
            <person name="Young S."/>
            <person name="Zeng Q."/>
            <person name="Abouelleil A."/>
            <person name="Aftuck L."/>
            <person name="Bessette D."/>
            <person name="Brown A."/>
            <person name="FitzGerald M."/>
            <person name="Lui A."/>
            <person name="Macdonald J.P."/>
            <person name="Priest M."/>
            <person name="Orbach M.J."/>
            <person name="Galgiani J.N."/>
            <person name="Kirkland T.N."/>
            <person name="Cole G.T."/>
            <person name="Birren B.W."/>
            <person name="Henn M.R."/>
            <person name="Taylor J.W."/>
            <person name="Rounsley S.D."/>
        </authorList>
    </citation>
    <scope>NUCLEOTIDE SEQUENCE [LARGE SCALE GENOMIC DNA]</scope>
    <source>
        <strain evidence="3">RMSCC 2394</strain>
    </source>
</reference>
<accession>A0A0J6YA73</accession>
<dbReference type="EMBL" id="DS028095">
    <property type="protein sequence ID" value="KMP04650.1"/>
    <property type="molecule type" value="Genomic_DNA"/>
</dbReference>
<feature type="region of interest" description="Disordered" evidence="1">
    <location>
        <begin position="105"/>
        <end position="157"/>
    </location>
</feature>
<feature type="compositionally biased region" description="Polar residues" evidence="1">
    <location>
        <begin position="141"/>
        <end position="157"/>
    </location>
</feature>
<proteinExistence type="predicted"/>
<organism evidence="2 3">
    <name type="scientific">Coccidioides immitis RMSCC 2394</name>
    <dbReference type="NCBI Taxonomy" id="404692"/>
    <lineage>
        <taxon>Eukaryota</taxon>
        <taxon>Fungi</taxon>
        <taxon>Dikarya</taxon>
        <taxon>Ascomycota</taxon>
        <taxon>Pezizomycotina</taxon>
        <taxon>Eurotiomycetes</taxon>
        <taxon>Eurotiomycetidae</taxon>
        <taxon>Onygenales</taxon>
        <taxon>Onygenaceae</taxon>
        <taxon>Coccidioides</taxon>
    </lineage>
</organism>
<evidence type="ECO:0000256" key="1">
    <source>
        <dbReference type="SAM" id="MobiDB-lite"/>
    </source>
</evidence>